<dbReference type="SUPFAM" id="SSF52540">
    <property type="entry name" value="P-loop containing nucleoside triphosphate hydrolases"/>
    <property type="match status" value="1"/>
</dbReference>
<dbReference type="STRING" id="1142394.PSMK_31410"/>
<dbReference type="Gene3D" id="3.40.50.300">
    <property type="entry name" value="P-loop containing nucleotide triphosphate hydrolases"/>
    <property type="match status" value="2"/>
</dbReference>
<dbReference type="GO" id="GO:0003677">
    <property type="term" value="F:DNA binding"/>
    <property type="evidence" value="ECO:0007669"/>
    <property type="project" value="InterPro"/>
</dbReference>
<dbReference type="PANTHER" id="PTHR47396:SF1">
    <property type="entry name" value="ATP-DEPENDENT HELICASE IRC3-RELATED"/>
    <property type="match status" value="1"/>
</dbReference>
<reference evidence="2 3" key="1">
    <citation type="submission" date="2012-02" db="EMBL/GenBank/DDBJ databases">
        <title>Complete genome sequence of Phycisphaera mikurensis NBRC 102666.</title>
        <authorList>
            <person name="Ankai A."/>
            <person name="Hosoyama A."/>
            <person name="Terui Y."/>
            <person name="Sekine M."/>
            <person name="Fukai R."/>
            <person name="Kato Y."/>
            <person name="Nakamura S."/>
            <person name="Yamada-Narita S."/>
            <person name="Kawakoshi A."/>
            <person name="Fukunaga Y."/>
            <person name="Yamazaki S."/>
            <person name="Fujita N."/>
        </authorList>
    </citation>
    <scope>NUCLEOTIDE SEQUENCE [LARGE SCALE GENOMIC DNA]</scope>
    <source>
        <strain evidence="3">NBRC 102666 / KCTC 22515 / FYK2301M01</strain>
    </source>
</reference>
<dbReference type="GO" id="GO:0004519">
    <property type="term" value="F:endonuclease activity"/>
    <property type="evidence" value="ECO:0007669"/>
    <property type="project" value="UniProtKB-KW"/>
</dbReference>
<name>I0IJ62_PHYMF</name>
<dbReference type="eggNOG" id="COG1061">
    <property type="taxonomic scope" value="Bacteria"/>
</dbReference>
<dbReference type="RefSeq" id="WP_014438504.1">
    <property type="nucleotide sequence ID" value="NC_017080.1"/>
</dbReference>
<dbReference type="EMBL" id="AP012338">
    <property type="protein sequence ID" value="BAM05300.1"/>
    <property type="molecule type" value="Genomic_DNA"/>
</dbReference>
<dbReference type="InterPro" id="IPR006935">
    <property type="entry name" value="Helicase/UvrB_N"/>
</dbReference>
<dbReference type="GO" id="GO:0005524">
    <property type="term" value="F:ATP binding"/>
    <property type="evidence" value="ECO:0007669"/>
    <property type="project" value="InterPro"/>
</dbReference>
<proteinExistence type="predicted"/>
<dbReference type="InterPro" id="IPR050742">
    <property type="entry name" value="Helicase_Restrict-Modif_Enz"/>
</dbReference>
<dbReference type="KEGG" id="phm:PSMK_31410"/>
<dbReference type="AlphaFoldDB" id="I0IJ62"/>
<feature type="domain" description="Helicase/UvrB N-terminal" evidence="1">
    <location>
        <begin position="92"/>
        <end position="334"/>
    </location>
</feature>
<accession>I0IJ62</accession>
<dbReference type="PATRIC" id="fig|1142394.8.peg.3251"/>
<keyword evidence="2" id="KW-0255">Endonuclease</keyword>
<evidence type="ECO:0000313" key="2">
    <source>
        <dbReference type="EMBL" id="BAM05300.1"/>
    </source>
</evidence>
<keyword evidence="2" id="KW-0378">Hydrolase</keyword>
<keyword evidence="2" id="KW-0540">Nuclease</keyword>
<dbReference type="GO" id="GO:0005829">
    <property type="term" value="C:cytosol"/>
    <property type="evidence" value="ECO:0007669"/>
    <property type="project" value="TreeGrafter"/>
</dbReference>
<dbReference type="Proteomes" id="UP000007881">
    <property type="component" value="Chromosome"/>
</dbReference>
<organism evidence="2 3">
    <name type="scientific">Phycisphaera mikurensis (strain NBRC 102666 / KCTC 22515 / FYK2301M01)</name>
    <dbReference type="NCBI Taxonomy" id="1142394"/>
    <lineage>
        <taxon>Bacteria</taxon>
        <taxon>Pseudomonadati</taxon>
        <taxon>Planctomycetota</taxon>
        <taxon>Phycisphaerae</taxon>
        <taxon>Phycisphaerales</taxon>
        <taxon>Phycisphaeraceae</taxon>
        <taxon>Phycisphaera</taxon>
    </lineage>
</organism>
<dbReference type="PANTHER" id="PTHR47396">
    <property type="entry name" value="TYPE I RESTRICTION ENZYME ECOKI R PROTEIN"/>
    <property type="match status" value="1"/>
</dbReference>
<dbReference type="Pfam" id="PF04851">
    <property type="entry name" value="ResIII"/>
    <property type="match status" value="1"/>
</dbReference>
<evidence type="ECO:0000313" key="3">
    <source>
        <dbReference type="Proteomes" id="UP000007881"/>
    </source>
</evidence>
<dbReference type="EC" id="3.1.21.-" evidence="2"/>
<gene>
    <name evidence="2" type="ordered locus">PSMK_31410</name>
</gene>
<dbReference type="REBASE" id="45944">
    <property type="entry name" value="Pmi102666ORF31400P"/>
</dbReference>
<dbReference type="HOGENOM" id="CLU_008785_0_0_0"/>
<evidence type="ECO:0000259" key="1">
    <source>
        <dbReference type="Pfam" id="PF04851"/>
    </source>
</evidence>
<keyword evidence="3" id="KW-1185">Reference proteome</keyword>
<sequence>MALHPDFPTDPHAVLDPSVRWFPADEALREVAANRLTPPLVAELRKKVQAFRDSGYEGASETSRALLHWWFVEEHLIAPHDGPSFRFKYYFAQREAIETIVWLTDVAKVQDPADLLRYDATGEVSRKMFDEDWRRYMVKMATGSGKTKVLSLVLAWSFFSKTYEADSPLARNFLVIAPNIIVLDRIRKDFEGLTIFFQDPVLPENGFRGRNWRDDFQLTLHVQDDVRVRQPTGNIFLTNIHRVYDGADVEATAEDEDTMDYFFGKRPTGATNDSKVDLGEVVRDIDELAVLNDEAHHVHDKKLAWFKSIQDIHNQLVQKGGVLSLQVDVTATPKHENGAIFAQTVSDYPLVEAIAQDVVKHPVLPDAASRDKLEEHQTTRFTDRYADFLELGVLEWRKAAAEHAKARKKAILFVMTNDTKNCDEVAAWLERHNPDLADAVLTIHTKKTGEVSEASSGKAADELADLRRQANGIDRADSPFKAIVSVLMLKEGWDVKNVTTIVGLRAYSGKNKVLPEQTLGRGLRKMYGGGLEERVSVVGTPDFMEFIEGIQQDGVELERSAMGTGTPPAAPLVVEVDTEDESKDIDALDIEMPVLAPRYRREYHNLGDLDPATVPIHPVTYQRFSAEEQREIVFKDMATGGVTHTTRLDGAGVADHRRVLAWFTQRLLTDLRLVSGFDVLYGKVKAVVRDRLFGGTIDLEDPNTPRNLSEPAATKSLLDAMTKGINELTVQESGDAEIRDTIKLRTTRPFMVKSQDFVAAKKSVFNRTIGDSGLELRFAEWLDGCADVASFAKVYLAVPFTLDYVKADGDLSTYRPDFFVKLTDGKRYVVETKGLEDVDVAPKMARLKQWCEDVGHASPPWEVGFVYVDEDGFDEHRPKSFAGLVEGFREFQD</sequence>
<dbReference type="InterPro" id="IPR027417">
    <property type="entry name" value="P-loop_NTPase"/>
</dbReference>
<protein>
    <submittedName>
        <fullName evidence="2">Putative restriction endonuclease</fullName>
        <ecNumber evidence="2">3.1.21.-</ecNumber>
    </submittedName>
</protein>
<dbReference type="OrthoDB" id="9804145at2"/>
<dbReference type="GO" id="GO:0016787">
    <property type="term" value="F:hydrolase activity"/>
    <property type="evidence" value="ECO:0007669"/>
    <property type="project" value="UniProtKB-KW"/>
</dbReference>